<evidence type="ECO:0000256" key="1">
    <source>
        <dbReference type="SAM" id="MobiDB-lite"/>
    </source>
</evidence>
<sequence length="211" mass="23706">MANSHIEVVFHHGGKFENNGTFGYHYGETTTIKIDPDRWSYFEILSILKEMGYRNVKDLWYSLGRGPVLEDCLEPLLDDKGACHLINIAMLNGEAHLYVIHRVCEPEYLLQLECISEPQIDRPSDEGEVERDSADLQVDRPSVEGEVERESAEKEVQIEIGVADVEAVGEAEVQTIAPEVEPESEVHPEMIEVEVDVLADIEGMVEDVGVE</sequence>
<dbReference type="Pfam" id="PF26130">
    <property type="entry name" value="PB1-like"/>
    <property type="match status" value="1"/>
</dbReference>
<proteinExistence type="predicted"/>
<evidence type="ECO:0000259" key="2">
    <source>
        <dbReference type="Pfam" id="PF26130"/>
    </source>
</evidence>
<dbReference type="AlphaFoldDB" id="A0A0S3SKV3"/>
<feature type="non-terminal residue" evidence="3">
    <location>
        <position position="211"/>
    </location>
</feature>
<dbReference type="OrthoDB" id="1751576at2759"/>
<accession>A0A0S3SKV3</accession>
<protein>
    <recommendedName>
        <fullName evidence="2">PB1-like domain-containing protein</fullName>
    </recommendedName>
</protein>
<gene>
    <name evidence="3" type="primary">Vigan.07G240200</name>
    <name evidence="3" type="ORF">VIGAN_07240200</name>
</gene>
<keyword evidence="4" id="KW-1185">Reference proteome</keyword>
<dbReference type="Proteomes" id="UP000291084">
    <property type="component" value="Chromosome 7"/>
</dbReference>
<reference evidence="3 4" key="1">
    <citation type="journal article" date="2015" name="Sci. Rep.">
        <title>The power of single molecule real-time sequencing technology in the de novo assembly of a eukaryotic genome.</title>
        <authorList>
            <person name="Sakai H."/>
            <person name="Naito K."/>
            <person name="Ogiso-Tanaka E."/>
            <person name="Takahashi Y."/>
            <person name="Iseki K."/>
            <person name="Muto C."/>
            <person name="Satou K."/>
            <person name="Teruya K."/>
            <person name="Shiroma A."/>
            <person name="Shimoji M."/>
            <person name="Hirano T."/>
            <person name="Itoh T."/>
            <person name="Kaga A."/>
            <person name="Tomooka N."/>
        </authorList>
    </citation>
    <scope>NUCLEOTIDE SEQUENCE [LARGE SCALE GENOMIC DNA]</scope>
    <source>
        <strain evidence="4">cv. Shumari</strain>
    </source>
</reference>
<dbReference type="EMBL" id="AP015040">
    <property type="protein sequence ID" value="BAT93440.1"/>
    <property type="molecule type" value="Genomic_DNA"/>
</dbReference>
<evidence type="ECO:0000313" key="4">
    <source>
        <dbReference type="Proteomes" id="UP000291084"/>
    </source>
</evidence>
<name>A0A0S3SKV3_PHAAN</name>
<organism evidence="3 4">
    <name type="scientific">Vigna angularis var. angularis</name>
    <dbReference type="NCBI Taxonomy" id="157739"/>
    <lineage>
        <taxon>Eukaryota</taxon>
        <taxon>Viridiplantae</taxon>
        <taxon>Streptophyta</taxon>
        <taxon>Embryophyta</taxon>
        <taxon>Tracheophyta</taxon>
        <taxon>Spermatophyta</taxon>
        <taxon>Magnoliopsida</taxon>
        <taxon>eudicotyledons</taxon>
        <taxon>Gunneridae</taxon>
        <taxon>Pentapetalae</taxon>
        <taxon>rosids</taxon>
        <taxon>fabids</taxon>
        <taxon>Fabales</taxon>
        <taxon>Fabaceae</taxon>
        <taxon>Papilionoideae</taxon>
        <taxon>50 kb inversion clade</taxon>
        <taxon>NPAAA clade</taxon>
        <taxon>indigoferoid/millettioid clade</taxon>
        <taxon>Phaseoleae</taxon>
        <taxon>Vigna</taxon>
    </lineage>
</organism>
<dbReference type="InterPro" id="IPR058594">
    <property type="entry name" value="PB1-like_dom_pln"/>
</dbReference>
<evidence type="ECO:0000313" key="3">
    <source>
        <dbReference type="EMBL" id="BAT93440.1"/>
    </source>
</evidence>
<feature type="domain" description="PB1-like" evidence="2">
    <location>
        <begin position="3"/>
        <end position="101"/>
    </location>
</feature>
<feature type="region of interest" description="Disordered" evidence="1">
    <location>
        <begin position="120"/>
        <end position="148"/>
    </location>
</feature>